<comment type="similarity">
    <text evidence="2">Belongs to the fatty acid desaturase type 1 family. AlkB subfamily.</text>
</comment>
<accession>A0ABS6KT21</accession>
<evidence type="ECO:0000256" key="3">
    <source>
        <dbReference type="ARBA" id="ARBA00022475"/>
    </source>
</evidence>
<keyword evidence="11 13" id="KW-0472">Membrane</keyword>
<protein>
    <submittedName>
        <fullName evidence="15">Alkane 1-monooxygenase</fullName>
    </submittedName>
</protein>
<sequence length="401" mass="44585">MVEPAFTDPGSAPGRPGNQGRRHDPKRYLWPLAAVVPGLVVLSWLAVKVTGLSWFWWLGPVLAFVLMPLLDHLVGTDSSNPAEGAYVDLDRDPWYRWATCLYLPNQYLSLVFACWVFSGGGWVALSVADRLGLLVTVGIVGGIGINAAHELGHKNARLERRLSRAALAQTCYGHFAVEHNRGHHARVATPDDPASSMLGQSLYRFIGRSVIGGLRSAWGLEARRLARHGRSPWTLQNDVLSTWLTSAALFAGLAVWFGPVVLPLLAGQAVVGVGLLEAVNYIEHYGLRRARLPDGRYERVSTQHSWNANTLVANIFLFHLQRHSDHHTNPQRRYQNLRSVQTAPQLPAGYGTMLMLALVPPLWRRVMDPRVIAHYAGRIELAALDPRRRDHLLRVHETRAA</sequence>
<dbReference type="Pfam" id="PF00487">
    <property type="entry name" value="FA_desaturase"/>
    <property type="match status" value="1"/>
</dbReference>
<evidence type="ECO:0000256" key="1">
    <source>
        <dbReference type="ARBA" id="ARBA00004429"/>
    </source>
</evidence>
<dbReference type="EMBL" id="VOMB01000024">
    <property type="protein sequence ID" value="MBU9766751.1"/>
    <property type="molecule type" value="Genomic_DNA"/>
</dbReference>
<evidence type="ECO:0000256" key="2">
    <source>
        <dbReference type="ARBA" id="ARBA00010823"/>
    </source>
</evidence>
<evidence type="ECO:0000259" key="14">
    <source>
        <dbReference type="Pfam" id="PF00487"/>
    </source>
</evidence>
<dbReference type="PANTHER" id="PTHR38674:SF1">
    <property type="entry name" value="ALKANE 1-MONOOXYGENASE 1"/>
    <property type="match status" value="1"/>
</dbReference>
<evidence type="ECO:0000256" key="8">
    <source>
        <dbReference type="ARBA" id="ARBA00023002"/>
    </source>
</evidence>
<evidence type="ECO:0000256" key="13">
    <source>
        <dbReference type="SAM" id="Phobius"/>
    </source>
</evidence>
<evidence type="ECO:0000256" key="4">
    <source>
        <dbReference type="ARBA" id="ARBA00022519"/>
    </source>
</evidence>
<keyword evidence="10" id="KW-0503">Monooxygenase</keyword>
<keyword evidence="4" id="KW-0997">Cell inner membrane</keyword>
<feature type="region of interest" description="Disordered" evidence="12">
    <location>
        <begin position="1"/>
        <end position="22"/>
    </location>
</feature>
<keyword evidence="5 13" id="KW-0812">Transmembrane</keyword>
<feature type="transmembrane region" description="Helical" evidence="13">
    <location>
        <begin position="107"/>
        <end position="125"/>
    </location>
</feature>
<evidence type="ECO:0000256" key="5">
    <source>
        <dbReference type="ARBA" id="ARBA00022692"/>
    </source>
</evidence>
<dbReference type="Proteomes" id="UP000812982">
    <property type="component" value="Unassembled WGS sequence"/>
</dbReference>
<evidence type="ECO:0000313" key="15">
    <source>
        <dbReference type="EMBL" id="MBU9766751.1"/>
    </source>
</evidence>
<feature type="transmembrane region" description="Helical" evidence="13">
    <location>
        <begin position="53"/>
        <end position="70"/>
    </location>
</feature>
<proteinExistence type="inferred from homology"/>
<keyword evidence="3" id="KW-1003">Cell membrane</keyword>
<comment type="subcellular location">
    <subcellularLocation>
        <location evidence="1">Cell inner membrane</location>
        <topology evidence="1">Multi-pass membrane protein</topology>
    </subcellularLocation>
</comment>
<keyword evidence="7 13" id="KW-1133">Transmembrane helix</keyword>
<dbReference type="PANTHER" id="PTHR38674">
    <property type="entry name" value="ALKANE 1-MONOOXYGENASE 1"/>
    <property type="match status" value="1"/>
</dbReference>
<dbReference type="CDD" id="cd03512">
    <property type="entry name" value="Alkane-hydroxylase"/>
    <property type="match status" value="1"/>
</dbReference>
<feature type="domain" description="Fatty acid desaturase" evidence="14">
    <location>
        <begin position="133"/>
        <end position="353"/>
    </location>
</feature>
<evidence type="ECO:0000256" key="11">
    <source>
        <dbReference type="ARBA" id="ARBA00023136"/>
    </source>
</evidence>
<organism evidence="15 16">
    <name type="scientific">[Mycobacterium] fortunisiensis</name>
    <dbReference type="NCBI Taxonomy" id="2600579"/>
    <lineage>
        <taxon>Bacteria</taxon>
        <taxon>Bacillati</taxon>
        <taxon>Actinomycetota</taxon>
        <taxon>Actinomycetes</taxon>
        <taxon>Mycobacteriales</taxon>
        <taxon>Mycobacteriaceae</taxon>
        <taxon>Mycolicibacterium</taxon>
    </lineage>
</organism>
<comment type="caution">
    <text evidence="15">The sequence shown here is derived from an EMBL/GenBank/DDBJ whole genome shotgun (WGS) entry which is preliminary data.</text>
</comment>
<keyword evidence="8" id="KW-0560">Oxidoreductase</keyword>
<keyword evidence="9" id="KW-0408">Iron</keyword>
<reference evidence="15 16" key="1">
    <citation type="journal article" date="2021" name="Sci. Rep.">
        <title>Phenotypic and genomic hallmarks of a novel, potentially pathogenic rapidly growing Mycobacterium species related to the Mycobacterium fortuitum complex.</title>
        <authorList>
            <person name="Gharbi R."/>
            <person name="Khanna V."/>
            <person name="Frigui W."/>
            <person name="Mhenni B."/>
            <person name="Brosch R."/>
            <person name="Mardassi H."/>
        </authorList>
    </citation>
    <scope>NUCLEOTIDE SEQUENCE [LARGE SCALE GENOMIC DNA]</scope>
    <source>
        <strain evidence="15 16">TNTM28</strain>
    </source>
</reference>
<feature type="transmembrane region" description="Helical" evidence="13">
    <location>
        <begin position="28"/>
        <end position="47"/>
    </location>
</feature>
<evidence type="ECO:0000256" key="7">
    <source>
        <dbReference type="ARBA" id="ARBA00022989"/>
    </source>
</evidence>
<evidence type="ECO:0000313" key="16">
    <source>
        <dbReference type="Proteomes" id="UP000812982"/>
    </source>
</evidence>
<feature type="transmembrane region" description="Helical" evidence="13">
    <location>
        <begin position="131"/>
        <end position="151"/>
    </location>
</feature>
<evidence type="ECO:0000256" key="6">
    <source>
        <dbReference type="ARBA" id="ARBA00022723"/>
    </source>
</evidence>
<name>A0ABS6KT21_9MYCO</name>
<dbReference type="InterPro" id="IPR005804">
    <property type="entry name" value="FA_desaturase_dom"/>
</dbReference>
<evidence type="ECO:0000256" key="9">
    <source>
        <dbReference type="ARBA" id="ARBA00023004"/>
    </source>
</evidence>
<keyword evidence="16" id="KW-1185">Reference proteome</keyword>
<evidence type="ECO:0000256" key="12">
    <source>
        <dbReference type="SAM" id="MobiDB-lite"/>
    </source>
</evidence>
<evidence type="ECO:0000256" key="10">
    <source>
        <dbReference type="ARBA" id="ARBA00023033"/>
    </source>
</evidence>
<gene>
    <name evidence="15" type="ORF">FR943_23285</name>
</gene>
<keyword evidence="6" id="KW-0479">Metal-binding</keyword>
<dbReference type="InterPro" id="IPR033885">
    <property type="entry name" value="AlkB/XylM"/>
</dbReference>